<evidence type="ECO:0000313" key="1">
    <source>
        <dbReference type="EMBL" id="PZR79813.1"/>
    </source>
</evidence>
<dbReference type="Proteomes" id="UP000248724">
    <property type="component" value="Unassembled WGS sequence"/>
</dbReference>
<proteinExistence type="predicted"/>
<dbReference type="AlphaFoldDB" id="A0A2W5Z3L2"/>
<comment type="caution">
    <text evidence="1">The sequence shown here is derived from an EMBL/GenBank/DDBJ whole genome shotgun (WGS) entry which is preliminary data.</text>
</comment>
<accession>A0A2W5Z3L2</accession>
<name>A0A2W5Z3L2_9BACT</name>
<dbReference type="EMBL" id="QHBU01000189">
    <property type="protein sequence ID" value="PZR79813.1"/>
    <property type="molecule type" value="Genomic_DNA"/>
</dbReference>
<organism evidence="1 2">
    <name type="scientific">Candidatus Aeolococcus gillhamiae</name>
    <dbReference type="NCBI Taxonomy" id="3127015"/>
    <lineage>
        <taxon>Bacteria</taxon>
        <taxon>Bacillati</taxon>
        <taxon>Candidatus Dormiibacterota</taxon>
        <taxon>Candidatus Dormibacteria</taxon>
        <taxon>Candidatus Aeolococcales</taxon>
        <taxon>Candidatus Aeolococcaceae</taxon>
        <taxon>Candidatus Aeolococcus</taxon>
    </lineage>
</organism>
<sequence length="70" mass="7145">MQLMGAVDESAGSTVASSVPLLESSTLDPGLTGATITLNVFRAQLGGNPESLRLIPFVAPGLCAVHLHQS</sequence>
<protein>
    <submittedName>
        <fullName evidence="1">Uncharacterized protein</fullName>
    </submittedName>
</protein>
<evidence type="ECO:0000313" key="2">
    <source>
        <dbReference type="Proteomes" id="UP000248724"/>
    </source>
</evidence>
<gene>
    <name evidence="1" type="ORF">DLM65_09795</name>
</gene>
<reference evidence="1 2" key="1">
    <citation type="journal article" date="2017" name="Nature">
        <title>Atmospheric trace gases support primary production in Antarctic desert surface soil.</title>
        <authorList>
            <person name="Ji M."/>
            <person name="Greening C."/>
            <person name="Vanwonterghem I."/>
            <person name="Carere C.R."/>
            <person name="Bay S.K."/>
            <person name="Steen J.A."/>
            <person name="Montgomery K."/>
            <person name="Lines T."/>
            <person name="Beardall J."/>
            <person name="van Dorst J."/>
            <person name="Snape I."/>
            <person name="Stott M.B."/>
            <person name="Hugenholtz P."/>
            <person name="Ferrari B.C."/>
        </authorList>
    </citation>
    <scope>NUCLEOTIDE SEQUENCE [LARGE SCALE GENOMIC DNA]</scope>
    <source>
        <strain evidence="1">RRmetagenome_bin12</strain>
    </source>
</reference>